<proteinExistence type="predicted"/>
<dbReference type="Proteomes" id="UP000254876">
    <property type="component" value="Unassembled WGS sequence"/>
</dbReference>
<reference evidence="1 2" key="1">
    <citation type="submission" date="2018-06" db="EMBL/GenBank/DDBJ databases">
        <authorList>
            <consortium name="Pathogen Informatics"/>
            <person name="Doyle S."/>
        </authorList>
    </citation>
    <scope>NUCLEOTIDE SEQUENCE [LARGE SCALE GENOMIC DNA]</scope>
    <source>
        <strain evidence="1 2">NCTC10588</strain>
    </source>
</reference>
<sequence>MQLVYLHPILNILNMKTYISALLLAGATLTTVSCDRNNDTQIVNDQDTIALVTETTVSFSKGNGYQVSVPFQKNIPTGDNVFIYRLENVVNGQNVWQLIPRTYYAFSADGTTSRQIDFDFNFRVSGVTFFAGGTFNKDNPESYVAPVLQNQRFRAVIVPGNMSASAQASTKGNVGTSPVNYQDYNAVVKYYNIKESDVQVLK</sequence>
<organism evidence="1 2">
    <name type="scientific">Elizabethkingia anophelis</name>
    <dbReference type="NCBI Taxonomy" id="1117645"/>
    <lineage>
        <taxon>Bacteria</taxon>
        <taxon>Pseudomonadati</taxon>
        <taxon>Bacteroidota</taxon>
        <taxon>Flavobacteriia</taxon>
        <taxon>Flavobacteriales</taxon>
        <taxon>Weeksellaceae</taxon>
        <taxon>Elizabethkingia</taxon>
    </lineage>
</organism>
<dbReference type="EMBL" id="UFYD01000001">
    <property type="protein sequence ID" value="STC99899.1"/>
    <property type="molecule type" value="Genomic_DNA"/>
</dbReference>
<name>A0A7Z7PWL7_9FLAO</name>
<protein>
    <submittedName>
        <fullName evidence="1">Uncharacterized protein</fullName>
    </submittedName>
</protein>
<comment type="caution">
    <text evidence="1">The sequence shown here is derived from an EMBL/GenBank/DDBJ whole genome shotgun (WGS) entry which is preliminary data.</text>
</comment>
<accession>A0A7Z7PWL7</accession>
<dbReference type="AlphaFoldDB" id="A0A7Z7PWL7"/>
<evidence type="ECO:0000313" key="2">
    <source>
        <dbReference type="Proteomes" id="UP000254876"/>
    </source>
</evidence>
<gene>
    <name evidence="1" type="ORF">NCTC10588_01374</name>
</gene>
<evidence type="ECO:0000313" key="1">
    <source>
        <dbReference type="EMBL" id="STC99899.1"/>
    </source>
</evidence>